<sequence>RSGRWFISGCPKVDVEGGIWRSVYLAGPVAAWLLTVVNIPVGGPDGWSGALRVLVTVRDGEKLPEAEPVIVDTVDPTVELGTQMKRKGILSGYATDVSFPV</sequence>
<comment type="caution">
    <text evidence="1">The sequence shown here is derived from an EMBL/GenBank/DDBJ whole genome shotgun (WGS) entry which is preliminary data.</text>
</comment>
<accession>X0YVG9</accession>
<organism evidence="1">
    <name type="scientific">marine sediment metagenome</name>
    <dbReference type="NCBI Taxonomy" id="412755"/>
    <lineage>
        <taxon>unclassified sequences</taxon>
        <taxon>metagenomes</taxon>
        <taxon>ecological metagenomes</taxon>
    </lineage>
</organism>
<feature type="non-terminal residue" evidence="1">
    <location>
        <position position="1"/>
    </location>
</feature>
<name>X0YVG9_9ZZZZ</name>
<reference evidence="1" key="1">
    <citation type="journal article" date="2014" name="Front. Microbiol.">
        <title>High frequency of phylogenetically diverse reductive dehalogenase-homologous genes in deep subseafloor sedimentary metagenomes.</title>
        <authorList>
            <person name="Kawai M."/>
            <person name="Futagami T."/>
            <person name="Toyoda A."/>
            <person name="Takaki Y."/>
            <person name="Nishi S."/>
            <person name="Hori S."/>
            <person name="Arai W."/>
            <person name="Tsubouchi T."/>
            <person name="Morono Y."/>
            <person name="Uchiyama I."/>
            <person name="Ito T."/>
            <person name="Fujiyama A."/>
            <person name="Inagaki F."/>
            <person name="Takami H."/>
        </authorList>
    </citation>
    <scope>NUCLEOTIDE SEQUENCE</scope>
    <source>
        <strain evidence="1">Expedition CK06-06</strain>
    </source>
</reference>
<evidence type="ECO:0000313" key="1">
    <source>
        <dbReference type="EMBL" id="GAG60734.1"/>
    </source>
</evidence>
<proteinExistence type="predicted"/>
<dbReference type="EMBL" id="BART01008972">
    <property type="protein sequence ID" value="GAG60734.1"/>
    <property type="molecule type" value="Genomic_DNA"/>
</dbReference>
<protein>
    <submittedName>
        <fullName evidence="1">Uncharacterized protein</fullName>
    </submittedName>
</protein>
<gene>
    <name evidence="1" type="ORF">S01H4_20024</name>
</gene>
<dbReference type="AlphaFoldDB" id="X0YVG9"/>